<dbReference type="GO" id="GO:0005874">
    <property type="term" value="C:microtubule"/>
    <property type="evidence" value="ECO:0007669"/>
    <property type="project" value="UniProtKB-KW"/>
</dbReference>
<dbReference type="GO" id="GO:0005930">
    <property type="term" value="C:axoneme"/>
    <property type="evidence" value="ECO:0007669"/>
    <property type="project" value="UniProtKB-ARBA"/>
</dbReference>
<feature type="repeat" description="WD" evidence="14">
    <location>
        <begin position="454"/>
        <end position="487"/>
    </location>
</feature>
<proteinExistence type="inferred from homology"/>
<dbReference type="SMART" id="SM00320">
    <property type="entry name" value="WD40"/>
    <property type="match status" value="11"/>
</dbReference>
<keyword evidence="3 14" id="KW-0853">WD repeat</keyword>
<dbReference type="InterPro" id="IPR050630">
    <property type="entry name" value="WD_repeat_EMAP"/>
</dbReference>
<dbReference type="PROSITE" id="PS00678">
    <property type="entry name" value="WD_REPEATS_1"/>
    <property type="match status" value="2"/>
</dbReference>
<evidence type="ECO:0000313" key="17">
    <source>
        <dbReference type="Proteomes" id="UP001557470"/>
    </source>
</evidence>
<dbReference type="SUPFAM" id="SSF50978">
    <property type="entry name" value="WD40 repeat-like"/>
    <property type="match status" value="1"/>
</dbReference>
<keyword evidence="8" id="KW-0206">Cytoskeleton</keyword>
<dbReference type="InterPro" id="IPR011047">
    <property type="entry name" value="Quinoprotein_ADH-like_sf"/>
</dbReference>
<comment type="similarity">
    <text evidence="10">Belongs to the CFAP52 family.</text>
</comment>
<comment type="subunit">
    <text evidence="13">Microtubule inner protein component of sperm flagellar doublet microtubules. Interacts with BRCA2. Interacts with the CCT chaperonin complex. Interacts with HSP70. Interacts with AK8. Interacts with CFAP45. Interacts with DNAI1. Interacts with IQDC.</text>
</comment>
<gene>
    <name evidence="16" type="ORF">UPYG_G00065810</name>
</gene>
<dbReference type="AlphaFoldDB" id="A0ABD0XXS8"/>
<sequence length="619" mass="67933">MAGDTQDIPRLELEAVIGFNGHVFSGLRVHPDREHLIYPLGCTVILKSLNDGKQEFLHGHTNNISCVTVSKTGHYIASGQVTFMGFMADLIIWDFKKRAIHARLKLHKAKVEGLTFSPNDKYLVSLGGQDDGSIVLWNIESKEAICGSPASAQSAGHCFTIEYSNHSDNIFISAGNGTLRVWELDLPNRKIRHMECQTGQLKRVVKCIEIPEDDSFFYCGTTSGDIMKVNLKTGLLNLCGPNKQKFSKGVCTLKVLKTGKILVGSGDGMLTLCSSDNFKAIKKVQLEGGVTSITVRGEGQQFFVGTDAAQIYRFGYTDFKEELISTSHNSAVNDVAFPFGSSELFATCSKDDIRVWHAESSKELLRISVPNMTCNALEFMVDGRSIISAWNDGKIRVFGPETGRAMLVIHNAHSMGVTAIAGTRNCKRIVSGGGEGQVRVWDILQDCSRHVVTMKEHKASITCINIKSNDKECVTASIDGACVIWDLVRFARNQMVLANTLFRCVCYHPEEYQIITSGTDRKIGYWQVYDGSAIRELEGSLSGAINGMHVSQDGRHFVTGGDEKLVKIWDYTEGEVTHVGLGHSGSITSVSICSNNRSLVSTSADGAVLRWRFPHPSSS</sequence>
<evidence type="ECO:0000256" key="5">
    <source>
        <dbReference type="ARBA" id="ARBA00022737"/>
    </source>
</evidence>
<feature type="repeat" description="WD" evidence="14">
    <location>
        <begin position="325"/>
        <end position="366"/>
    </location>
</feature>
<dbReference type="SUPFAM" id="SSF50998">
    <property type="entry name" value="Quinoprotein alcohol dehydrogenase-like"/>
    <property type="match status" value="1"/>
</dbReference>
<keyword evidence="2" id="KW-0963">Cytoplasm</keyword>
<evidence type="ECO:0000256" key="6">
    <source>
        <dbReference type="ARBA" id="ARBA00022846"/>
    </source>
</evidence>
<dbReference type="PROSITE" id="PS50082">
    <property type="entry name" value="WD_REPEATS_2"/>
    <property type="match status" value="6"/>
</dbReference>
<dbReference type="PROSITE" id="PS50294">
    <property type="entry name" value="WD_REPEATS_REGION"/>
    <property type="match status" value="2"/>
</dbReference>
<evidence type="ECO:0000259" key="15">
    <source>
        <dbReference type="Pfam" id="PF23409"/>
    </source>
</evidence>
<evidence type="ECO:0000256" key="11">
    <source>
        <dbReference type="ARBA" id="ARBA00029552"/>
    </source>
</evidence>
<dbReference type="InterPro" id="IPR036322">
    <property type="entry name" value="WD40_repeat_dom_sf"/>
</dbReference>
<evidence type="ECO:0000256" key="8">
    <source>
        <dbReference type="ARBA" id="ARBA00023212"/>
    </source>
</evidence>
<evidence type="ECO:0000256" key="9">
    <source>
        <dbReference type="ARBA" id="ARBA00023273"/>
    </source>
</evidence>
<dbReference type="InterPro" id="IPR055439">
    <property type="entry name" value="Beta-prop_EML_1st"/>
</dbReference>
<keyword evidence="4" id="KW-0493">Microtubule</keyword>
<keyword evidence="7" id="KW-0969">Cilium</keyword>
<keyword evidence="17" id="KW-1185">Reference proteome</keyword>
<feature type="repeat" description="WD" evidence="14">
    <location>
        <begin position="104"/>
        <end position="147"/>
    </location>
</feature>
<organism evidence="16 17">
    <name type="scientific">Umbra pygmaea</name>
    <name type="common">Eastern mudminnow</name>
    <dbReference type="NCBI Taxonomy" id="75934"/>
    <lineage>
        <taxon>Eukaryota</taxon>
        <taxon>Metazoa</taxon>
        <taxon>Chordata</taxon>
        <taxon>Craniata</taxon>
        <taxon>Vertebrata</taxon>
        <taxon>Euteleostomi</taxon>
        <taxon>Actinopterygii</taxon>
        <taxon>Neopterygii</taxon>
        <taxon>Teleostei</taxon>
        <taxon>Protacanthopterygii</taxon>
        <taxon>Esociformes</taxon>
        <taxon>Umbridae</taxon>
        <taxon>Umbra</taxon>
    </lineage>
</organism>
<feature type="repeat" description="WD" evidence="14">
    <location>
        <begin position="580"/>
        <end position="619"/>
    </location>
</feature>
<keyword evidence="5" id="KW-0677">Repeat</keyword>
<evidence type="ECO:0000256" key="10">
    <source>
        <dbReference type="ARBA" id="ARBA00029456"/>
    </source>
</evidence>
<evidence type="ECO:0000256" key="12">
    <source>
        <dbReference type="ARBA" id="ARBA00046056"/>
    </source>
</evidence>
<name>A0ABD0XXS8_UMBPY</name>
<dbReference type="EMBL" id="JAGEUA010000002">
    <property type="protein sequence ID" value="KAL1005931.1"/>
    <property type="molecule type" value="Genomic_DNA"/>
</dbReference>
<accession>A0ABD0XXS8</accession>
<dbReference type="FunFam" id="2.130.10.10:FF:000291">
    <property type="entry name" value="Cilia-and flagella-associated protein 52 isoform X1"/>
    <property type="match status" value="1"/>
</dbReference>
<dbReference type="PANTHER" id="PTHR13720">
    <property type="entry name" value="WD-40 REPEAT PROTEIN"/>
    <property type="match status" value="1"/>
</dbReference>
<dbReference type="FunFam" id="2.130.10.10:FF:000173">
    <property type="entry name" value="Cilia- and flagella-associated protein 52"/>
    <property type="match status" value="1"/>
</dbReference>
<dbReference type="Proteomes" id="UP001557470">
    <property type="component" value="Unassembled WGS sequence"/>
</dbReference>
<dbReference type="PANTHER" id="PTHR13720:SF14">
    <property type="entry name" value="CILIA- AND FLAGELLA-ASSOCIATED PROTEIN 52"/>
    <property type="match status" value="1"/>
</dbReference>
<dbReference type="FunFam" id="2.130.10.10:FF:000207">
    <property type="entry name" value="Cilia- and flagella-associated protein 52"/>
    <property type="match status" value="1"/>
</dbReference>
<evidence type="ECO:0000256" key="13">
    <source>
        <dbReference type="ARBA" id="ARBA00047117"/>
    </source>
</evidence>
<comment type="function">
    <text evidence="12">Microtubule inner protein (MIP) part of the dynein-decorated doublet microtubules (DMTs) in cilia axoneme. Important for proper ciliary and flagellar beating. May act in cooperation with CFAP45 and axonemal dynein subunit DNAH11. May play a role in cell growth and/or survival.</text>
</comment>
<comment type="subcellular location">
    <subcellularLocation>
        <location evidence="1">Cytoplasm</location>
        <location evidence="1">Cytoskeleton</location>
        <location evidence="1">Flagellum axoneme</location>
    </subcellularLocation>
</comment>
<dbReference type="InterPro" id="IPR019775">
    <property type="entry name" value="WD40_repeat_CS"/>
</dbReference>
<evidence type="ECO:0000256" key="7">
    <source>
        <dbReference type="ARBA" id="ARBA00023069"/>
    </source>
</evidence>
<dbReference type="Pfam" id="PF23409">
    <property type="entry name" value="Beta-prop_EML"/>
    <property type="match status" value="1"/>
</dbReference>
<keyword evidence="9" id="KW-0966">Cell projection</keyword>
<dbReference type="InterPro" id="IPR001680">
    <property type="entry name" value="WD40_rpt"/>
</dbReference>
<feature type="repeat" description="WD" evidence="14">
    <location>
        <begin position="538"/>
        <end position="579"/>
    </location>
</feature>
<dbReference type="Gene3D" id="2.130.10.10">
    <property type="entry name" value="YVTN repeat-like/Quinoprotein amine dehydrogenase"/>
    <property type="match status" value="3"/>
</dbReference>
<comment type="caution">
    <text evidence="16">The sequence shown here is derived from an EMBL/GenBank/DDBJ whole genome shotgun (WGS) entry which is preliminary data.</text>
</comment>
<protein>
    <recommendedName>
        <fullName evidence="11">Cilia- and flagella-associated protein 52</fullName>
    </recommendedName>
</protein>
<feature type="repeat" description="WD" evidence="14">
    <location>
        <begin position="410"/>
        <end position="443"/>
    </location>
</feature>
<feature type="domain" description="EML-like first beta-propeller" evidence="15">
    <location>
        <begin position="53"/>
        <end position="312"/>
    </location>
</feature>
<keyword evidence="6" id="KW-0282">Flagellum</keyword>
<dbReference type="Pfam" id="PF00400">
    <property type="entry name" value="WD40"/>
    <property type="match status" value="5"/>
</dbReference>
<evidence type="ECO:0000256" key="14">
    <source>
        <dbReference type="PROSITE-ProRule" id="PRU00221"/>
    </source>
</evidence>
<evidence type="ECO:0000256" key="1">
    <source>
        <dbReference type="ARBA" id="ARBA00004611"/>
    </source>
</evidence>
<evidence type="ECO:0000256" key="4">
    <source>
        <dbReference type="ARBA" id="ARBA00022701"/>
    </source>
</evidence>
<evidence type="ECO:0000256" key="3">
    <source>
        <dbReference type="ARBA" id="ARBA00022574"/>
    </source>
</evidence>
<dbReference type="InterPro" id="IPR015943">
    <property type="entry name" value="WD40/YVTN_repeat-like_dom_sf"/>
</dbReference>
<reference evidence="16 17" key="1">
    <citation type="submission" date="2024-06" db="EMBL/GenBank/DDBJ databases">
        <authorList>
            <person name="Pan Q."/>
            <person name="Wen M."/>
            <person name="Jouanno E."/>
            <person name="Zahm M."/>
            <person name="Klopp C."/>
            <person name="Cabau C."/>
            <person name="Louis A."/>
            <person name="Berthelot C."/>
            <person name="Parey E."/>
            <person name="Roest Crollius H."/>
            <person name="Montfort J."/>
            <person name="Robinson-Rechavi M."/>
            <person name="Bouchez O."/>
            <person name="Lampietro C."/>
            <person name="Lopez Roques C."/>
            <person name="Donnadieu C."/>
            <person name="Postlethwait J."/>
            <person name="Bobe J."/>
            <person name="Verreycken H."/>
            <person name="Guiguen Y."/>
        </authorList>
    </citation>
    <scope>NUCLEOTIDE SEQUENCE [LARGE SCALE GENOMIC DNA]</scope>
    <source>
        <strain evidence="16">Up_M1</strain>
        <tissue evidence="16">Testis</tissue>
    </source>
</reference>
<evidence type="ECO:0000313" key="16">
    <source>
        <dbReference type="EMBL" id="KAL1005931.1"/>
    </source>
</evidence>
<evidence type="ECO:0000256" key="2">
    <source>
        <dbReference type="ARBA" id="ARBA00022490"/>
    </source>
</evidence>